<accession>A0A9D1KL62</accession>
<reference evidence="1" key="1">
    <citation type="submission" date="2020-10" db="EMBL/GenBank/DDBJ databases">
        <authorList>
            <person name="Gilroy R."/>
        </authorList>
    </citation>
    <scope>NUCLEOTIDE SEQUENCE</scope>
    <source>
        <strain evidence="1">CHK33-4379</strain>
    </source>
</reference>
<organism evidence="1 2">
    <name type="scientific">Candidatus Faeciplasma pullistercoris</name>
    <dbReference type="NCBI Taxonomy" id="2840800"/>
    <lineage>
        <taxon>Bacteria</taxon>
        <taxon>Bacillati</taxon>
        <taxon>Bacillota</taxon>
        <taxon>Clostridia</taxon>
        <taxon>Eubacteriales</taxon>
        <taxon>Oscillospiraceae</taxon>
        <taxon>Oscillospiraceae incertae sedis</taxon>
        <taxon>Candidatus Faeciplasma</taxon>
    </lineage>
</organism>
<evidence type="ECO:0000313" key="1">
    <source>
        <dbReference type="EMBL" id="HIT58583.1"/>
    </source>
</evidence>
<sequence>MCCFRQCSIYWKNHEFYPAGAVMNPDGSVAFSATYDGSEHPSSREVIDFLVKEHKNLADQNKIKVSAIAYDACVPIAGKKTDCIIMNLEHQSGYSVTVGMPYSFNFFKKVKYQELFAMPGSHDNF</sequence>
<gene>
    <name evidence="1" type="ORF">IAC39_02560</name>
</gene>
<dbReference type="AlphaFoldDB" id="A0A9D1KL62"/>
<evidence type="ECO:0000313" key="2">
    <source>
        <dbReference type="Proteomes" id="UP000824136"/>
    </source>
</evidence>
<protein>
    <submittedName>
        <fullName evidence="1">Uncharacterized protein</fullName>
    </submittedName>
</protein>
<dbReference type="Proteomes" id="UP000824136">
    <property type="component" value="Unassembled WGS sequence"/>
</dbReference>
<reference evidence="1" key="2">
    <citation type="journal article" date="2021" name="PeerJ">
        <title>Extensive microbial diversity within the chicken gut microbiome revealed by metagenomics and culture.</title>
        <authorList>
            <person name="Gilroy R."/>
            <person name="Ravi A."/>
            <person name="Getino M."/>
            <person name="Pursley I."/>
            <person name="Horton D.L."/>
            <person name="Alikhan N.F."/>
            <person name="Baker D."/>
            <person name="Gharbi K."/>
            <person name="Hall N."/>
            <person name="Watson M."/>
            <person name="Adriaenssens E.M."/>
            <person name="Foster-Nyarko E."/>
            <person name="Jarju S."/>
            <person name="Secka A."/>
            <person name="Antonio M."/>
            <person name="Oren A."/>
            <person name="Chaudhuri R.R."/>
            <person name="La Ragione R."/>
            <person name="Hildebrand F."/>
            <person name="Pallen M.J."/>
        </authorList>
    </citation>
    <scope>NUCLEOTIDE SEQUENCE</scope>
    <source>
        <strain evidence="1">CHK33-4379</strain>
    </source>
</reference>
<dbReference type="EMBL" id="DVLL01000012">
    <property type="protein sequence ID" value="HIT58583.1"/>
    <property type="molecule type" value="Genomic_DNA"/>
</dbReference>
<name>A0A9D1KL62_9FIRM</name>
<proteinExistence type="predicted"/>
<comment type="caution">
    <text evidence="1">The sequence shown here is derived from an EMBL/GenBank/DDBJ whole genome shotgun (WGS) entry which is preliminary data.</text>
</comment>